<dbReference type="InterPro" id="IPR013785">
    <property type="entry name" value="Aldolase_TIM"/>
</dbReference>
<keyword evidence="2 9" id="KW-0963">Cytoplasm</keyword>
<comment type="pathway">
    <text evidence="9">Protein modification; protein lipoylation via endogenous pathway; protein N(6)-(lipoyl)lysine from octanoyl-[acyl-carrier-protein]: step 2/2.</text>
</comment>
<feature type="binding site" evidence="9">
    <location>
        <position position="38"/>
    </location>
    <ligand>
        <name>[4Fe-4S] cluster</name>
        <dbReference type="ChEBI" id="CHEBI:49883"/>
        <label>1</label>
    </ligand>
</feature>
<dbReference type="Proteomes" id="UP000000442">
    <property type="component" value="Chromosome"/>
</dbReference>
<dbReference type="InterPro" id="IPR006638">
    <property type="entry name" value="Elp3/MiaA/NifB-like_rSAM"/>
</dbReference>
<dbReference type="FunFam" id="3.20.20.70:FF:000040">
    <property type="entry name" value="Lipoyl synthase"/>
    <property type="match status" value="1"/>
</dbReference>
<feature type="binding site" evidence="9">
    <location>
        <position position="278"/>
    </location>
    <ligand>
        <name>[4Fe-4S] cluster</name>
        <dbReference type="ChEBI" id="CHEBI:49883"/>
        <label>1</label>
    </ligand>
</feature>
<evidence type="ECO:0000256" key="3">
    <source>
        <dbReference type="ARBA" id="ARBA00022679"/>
    </source>
</evidence>
<dbReference type="GO" id="GO:0009249">
    <property type="term" value="P:protein lipoylation"/>
    <property type="evidence" value="ECO:0007669"/>
    <property type="project" value="UniProtKB-UniRule"/>
</dbReference>
<evidence type="ECO:0000256" key="8">
    <source>
        <dbReference type="ARBA" id="ARBA00047326"/>
    </source>
</evidence>
<comment type="function">
    <text evidence="9">Catalyzes the radical-mediated insertion of two sulfur atoms into the C-6 and C-8 positions of the octanoyl moiety bound to the lipoyl domains of lipoate-dependent enzymes, thereby converting the octanoylated domains into lipoylated derivatives.</text>
</comment>
<evidence type="ECO:0000256" key="4">
    <source>
        <dbReference type="ARBA" id="ARBA00022691"/>
    </source>
</evidence>
<feature type="binding site" evidence="9">
    <location>
        <position position="43"/>
    </location>
    <ligand>
        <name>[4Fe-4S] cluster</name>
        <dbReference type="ChEBI" id="CHEBI:49883"/>
        <label>1</label>
    </ligand>
</feature>
<dbReference type="KEGG" id="dat:HRM2_24950"/>
<feature type="domain" description="Radical SAM core" evidence="10">
    <location>
        <begin position="50"/>
        <end position="267"/>
    </location>
</feature>
<dbReference type="NCBIfam" id="NF004019">
    <property type="entry name" value="PRK05481.1"/>
    <property type="match status" value="1"/>
</dbReference>
<feature type="binding site" evidence="9">
    <location>
        <position position="64"/>
    </location>
    <ligand>
        <name>[4Fe-4S] cluster</name>
        <dbReference type="ChEBI" id="CHEBI:49883"/>
        <label>2</label>
        <note>4Fe-4S-S-AdoMet</note>
    </ligand>
</feature>
<dbReference type="RefSeq" id="WP_015904354.1">
    <property type="nucleotide sequence ID" value="NC_012108.1"/>
</dbReference>
<dbReference type="SMART" id="SM00729">
    <property type="entry name" value="Elp3"/>
    <property type="match status" value="1"/>
</dbReference>
<evidence type="ECO:0000256" key="9">
    <source>
        <dbReference type="HAMAP-Rule" id="MF_00206"/>
    </source>
</evidence>
<keyword evidence="5 9" id="KW-0479">Metal-binding</keyword>
<reference evidence="11 12" key="1">
    <citation type="journal article" date="2009" name="Environ. Microbiol.">
        <title>Genome sequence of Desulfobacterium autotrophicum HRM2, a marine sulfate reducer oxidizing organic carbon completely to carbon dioxide.</title>
        <authorList>
            <person name="Strittmatter A.W."/>
            <person name="Liesegang H."/>
            <person name="Rabus R."/>
            <person name="Decker I."/>
            <person name="Amann J."/>
            <person name="Andres S."/>
            <person name="Henne A."/>
            <person name="Fricke W.F."/>
            <person name="Martinez-Arias R."/>
            <person name="Bartels D."/>
            <person name="Goesmann A."/>
            <person name="Krause L."/>
            <person name="Puehler A."/>
            <person name="Klenk H.P."/>
            <person name="Richter M."/>
            <person name="Schuler M."/>
            <person name="Gloeckner F.O."/>
            <person name="Meyerdierks A."/>
            <person name="Gottschalk G."/>
            <person name="Amann R."/>
        </authorList>
    </citation>
    <scope>NUCLEOTIDE SEQUENCE [LARGE SCALE GENOMIC DNA]</scope>
    <source>
        <strain evidence="12">ATCC 43914 / DSM 3382 / HRM2</strain>
    </source>
</reference>
<gene>
    <name evidence="9 11" type="primary">lipA</name>
    <name evidence="11" type="ordered locus">HRM2_24950</name>
</gene>
<dbReference type="HOGENOM" id="CLU_033144_2_1_7"/>
<proteinExistence type="inferred from homology"/>
<keyword evidence="12" id="KW-1185">Reference proteome</keyword>
<organism evidence="11 12">
    <name type="scientific">Desulforapulum autotrophicum (strain ATCC 43914 / DSM 3382 / VKM B-1955 / HRM2)</name>
    <name type="common">Desulfobacterium autotrophicum</name>
    <dbReference type="NCBI Taxonomy" id="177437"/>
    <lineage>
        <taxon>Bacteria</taxon>
        <taxon>Pseudomonadati</taxon>
        <taxon>Thermodesulfobacteriota</taxon>
        <taxon>Desulfobacteria</taxon>
        <taxon>Desulfobacterales</taxon>
        <taxon>Desulfobacteraceae</taxon>
        <taxon>Desulforapulum</taxon>
    </lineage>
</organism>
<dbReference type="SFLD" id="SFLDG01058">
    <property type="entry name" value="lipoyl_synthase_like"/>
    <property type="match status" value="1"/>
</dbReference>
<dbReference type="STRING" id="177437.HRM2_24950"/>
<feature type="binding site" evidence="9">
    <location>
        <position position="49"/>
    </location>
    <ligand>
        <name>[4Fe-4S] cluster</name>
        <dbReference type="ChEBI" id="CHEBI:49883"/>
        <label>1</label>
    </ligand>
</feature>
<comment type="similarity">
    <text evidence="9">Belongs to the radical SAM superfamily. Lipoyl synthase family.</text>
</comment>
<dbReference type="SFLD" id="SFLDF00271">
    <property type="entry name" value="lipoyl_synthase"/>
    <property type="match status" value="1"/>
</dbReference>
<feature type="binding site" evidence="9">
    <location>
        <position position="71"/>
    </location>
    <ligand>
        <name>[4Fe-4S] cluster</name>
        <dbReference type="ChEBI" id="CHEBI:49883"/>
        <label>2</label>
        <note>4Fe-4S-S-AdoMet</note>
    </ligand>
</feature>
<evidence type="ECO:0000313" key="11">
    <source>
        <dbReference type="EMBL" id="ACN15589.1"/>
    </source>
</evidence>
<dbReference type="PROSITE" id="PS51918">
    <property type="entry name" value="RADICAL_SAM"/>
    <property type="match status" value="1"/>
</dbReference>
<sequence length="288" mass="31736">MNTQTTAKPAWLKRSLPRGPEFERVRKLVQGAHLHTVCQEAKCPNIWHCFANHTATFMILGDLCTRNCRYCNVSHGKPLAPDATEPESVARAALALGLTYVVITSVTRDDLEDGGAAHFVRTIEALRETLPDLIGVEVLIPDFGGSESSLRTVMDARPEVLNHNIETVPSLYPTARPEAIYHRSLELLARAHQINPAIPVKSGLMVGLGETREELLETMKDLVAHGCSILTIGQYLQPSKAHLAVDRYYPPDEFDDLKELALGMGFKTVASGPFVRSSFEAQALFSHN</sequence>
<dbReference type="PANTHER" id="PTHR10949">
    <property type="entry name" value="LIPOYL SYNTHASE"/>
    <property type="match status" value="1"/>
</dbReference>
<keyword evidence="3 9" id="KW-0808">Transferase</keyword>
<evidence type="ECO:0000259" key="10">
    <source>
        <dbReference type="PROSITE" id="PS51918"/>
    </source>
</evidence>
<evidence type="ECO:0000256" key="6">
    <source>
        <dbReference type="ARBA" id="ARBA00023004"/>
    </source>
</evidence>
<dbReference type="EMBL" id="CP001087">
    <property type="protein sequence ID" value="ACN15589.1"/>
    <property type="molecule type" value="Genomic_DNA"/>
</dbReference>
<dbReference type="GO" id="GO:0016992">
    <property type="term" value="F:lipoate synthase activity"/>
    <property type="evidence" value="ECO:0007669"/>
    <property type="project" value="UniProtKB-UniRule"/>
</dbReference>
<dbReference type="SMR" id="C0QGU0"/>
<dbReference type="NCBIfam" id="TIGR00510">
    <property type="entry name" value="lipA"/>
    <property type="match status" value="1"/>
</dbReference>
<dbReference type="OrthoDB" id="9787898at2"/>
<evidence type="ECO:0000256" key="5">
    <source>
        <dbReference type="ARBA" id="ARBA00022723"/>
    </source>
</evidence>
<dbReference type="HAMAP" id="MF_00206">
    <property type="entry name" value="Lipoyl_synth"/>
    <property type="match status" value="1"/>
</dbReference>
<dbReference type="PANTHER" id="PTHR10949:SF0">
    <property type="entry name" value="LIPOYL SYNTHASE, MITOCHONDRIAL"/>
    <property type="match status" value="1"/>
</dbReference>
<dbReference type="InterPro" id="IPR058240">
    <property type="entry name" value="rSAM_sf"/>
</dbReference>
<accession>C0QGU0</accession>
<dbReference type="Pfam" id="PF16881">
    <property type="entry name" value="LIAS_N"/>
    <property type="match status" value="1"/>
</dbReference>
<comment type="cofactor">
    <cofactor evidence="9">
        <name>[4Fe-4S] cluster</name>
        <dbReference type="ChEBI" id="CHEBI:49883"/>
    </cofactor>
    <text evidence="9">Binds 2 [4Fe-4S] clusters per subunit. One cluster is coordinated with 3 cysteines and an exchangeable S-adenosyl-L-methionine.</text>
</comment>
<evidence type="ECO:0000256" key="1">
    <source>
        <dbReference type="ARBA" id="ARBA00022485"/>
    </source>
</evidence>
<keyword evidence="1 9" id="KW-0004">4Fe-4S</keyword>
<keyword evidence="6 9" id="KW-0408">Iron</keyword>
<evidence type="ECO:0000256" key="2">
    <source>
        <dbReference type="ARBA" id="ARBA00022490"/>
    </source>
</evidence>
<dbReference type="CDD" id="cd01335">
    <property type="entry name" value="Radical_SAM"/>
    <property type="match status" value="1"/>
</dbReference>
<dbReference type="Pfam" id="PF04055">
    <property type="entry name" value="Radical_SAM"/>
    <property type="match status" value="1"/>
</dbReference>
<evidence type="ECO:0000256" key="7">
    <source>
        <dbReference type="ARBA" id="ARBA00023014"/>
    </source>
</evidence>
<dbReference type="GO" id="GO:0051539">
    <property type="term" value="F:4 iron, 4 sulfur cluster binding"/>
    <property type="evidence" value="ECO:0007669"/>
    <property type="project" value="UniProtKB-UniRule"/>
</dbReference>
<dbReference type="GO" id="GO:0046872">
    <property type="term" value="F:metal ion binding"/>
    <property type="evidence" value="ECO:0007669"/>
    <property type="project" value="UniProtKB-KW"/>
</dbReference>
<name>C0QGU0_DESAH</name>
<dbReference type="InterPro" id="IPR031691">
    <property type="entry name" value="LIAS_N"/>
</dbReference>
<keyword evidence="7 9" id="KW-0411">Iron-sulfur</keyword>
<comment type="subcellular location">
    <subcellularLocation>
        <location evidence="9">Cytoplasm</location>
    </subcellularLocation>
</comment>
<feature type="binding site" evidence="9">
    <location>
        <position position="68"/>
    </location>
    <ligand>
        <name>[4Fe-4S] cluster</name>
        <dbReference type="ChEBI" id="CHEBI:49883"/>
        <label>2</label>
        <note>4Fe-4S-S-AdoMet</note>
    </ligand>
</feature>
<dbReference type="UniPathway" id="UPA00538">
    <property type="reaction ID" value="UER00593"/>
</dbReference>
<dbReference type="InterPro" id="IPR003698">
    <property type="entry name" value="Lipoyl_synth"/>
</dbReference>
<dbReference type="PIRSF" id="PIRSF005963">
    <property type="entry name" value="Lipoyl_synth"/>
    <property type="match status" value="1"/>
</dbReference>
<protein>
    <recommendedName>
        <fullName evidence="9">Lipoyl synthase</fullName>
        <ecNumber evidence="9">2.8.1.8</ecNumber>
    </recommendedName>
    <alternativeName>
        <fullName evidence="9">Lip-syn</fullName>
        <shortName evidence="9">LS</shortName>
    </alternativeName>
    <alternativeName>
        <fullName evidence="9">Lipoate synthase</fullName>
    </alternativeName>
    <alternativeName>
        <fullName evidence="9">Lipoic acid synthase</fullName>
    </alternativeName>
    <alternativeName>
        <fullName evidence="9">Sulfur insertion protein LipA</fullName>
    </alternativeName>
</protein>
<dbReference type="EC" id="2.8.1.8" evidence="9"/>
<dbReference type="SUPFAM" id="SSF102114">
    <property type="entry name" value="Radical SAM enzymes"/>
    <property type="match status" value="1"/>
</dbReference>
<dbReference type="GO" id="GO:0005737">
    <property type="term" value="C:cytoplasm"/>
    <property type="evidence" value="ECO:0007669"/>
    <property type="project" value="UniProtKB-SubCell"/>
</dbReference>
<dbReference type="InterPro" id="IPR007197">
    <property type="entry name" value="rSAM"/>
</dbReference>
<dbReference type="AlphaFoldDB" id="C0QGU0"/>
<keyword evidence="4 9" id="KW-0949">S-adenosyl-L-methionine</keyword>
<dbReference type="NCBIfam" id="NF009544">
    <property type="entry name" value="PRK12928.1"/>
    <property type="match status" value="1"/>
</dbReference>
<evidence type="ECO:0000313" key="12">
    <source>
        <dbReference type="Proteomes" id="UP000000442"/>
    </source>
</evidence>
<comment type="catalytic activity">
    <reaction evidence="8 9">
        <text>[[Fe-S] cluster scaffold protein carrying a second [4Fe-4S](2+) cluster] + N(6)-octanoyl-L-lysyl-[protein] + 2 oxidized [2Fe-2S]-[ferredoxin] + 2 S-adenosyl-L-methionine + 4 H(+) = [[Fe-S] cluster scaffold protein] + N(6)-[(R)-dihydrolipoyl]-L-lysyl-[protein] + 4 Fe(3+) + 2 hydrogen sulfide + 2 5'-deoxyadenosine + 2 L-methionine + 2 reduced [2Fe-2S]-[ferredoxin]</text>
        <dbReference type="Rhea" id="RHEA:16585"/>
        <dbReference type="Rhea" id="RHEA-COMP:9928"/>
        <dbReference type="Rhea" id="RHEA-COMP:10000"/>
        <dbReference type="Rhea" id="RHEA-COMP:10001"/>
        <dbReference type="Rhea" id="RHEA-COMP:10475"/>
        <dbReference type="Rhea" id="RHEA-COMP:14568"/>
        <dbReference type="Rhea" id="RHEA-COMP:14569"/>
        <dbReference type="ChEBI" id="CHEBI:15378"/>
        <dbReference type="ChEBI" id="CHEBI:17319"/>
        <dbReference type="ChEBI" id="CHEBI:29034"/>
        <dbReference type="ChEBI" id="CHEBI:29919"/>
        <dbReference type="ChEBI" id="CHEBI:33722"/>
        <dbReference type="ChEBI" id="CHEBI:33737"/>
        <dbReference type="ChEBI" id="CHEBI:33738"/>
        <dbReference type="ChEBI" id="CHEBI:57844"/>
        <dbReference type="ChEBI" id="CHEBI:59789"/>
        <dbReference type="ChEBI" id="CHEBI:78809"/>
        <dbReference type="ChEBI" id="CHEBI:83100"/>
        <dbReference type="EC" id="2.8.1.8"/>
    </reaction>
</comment>
<dbReference type="eggNOG" id="COG0320">
    <property type="taxonomic scope" value="Bacteria"/>
</dbReference>
<dbReference type="SFLD" id="SFLDS00029">
    <property type="entry name" value="Radical_SAM"/>
    <property type="match status" value="1"/>
</dbReference>
<dbReference type="Gene3D" id="3.20.20.70">
    <property type="entry name" value="Aldolase class I"/>
    <property type="match status" value="1"/>
</dbReference>